<evidence type="ECO:0000313" key="2">
    <source>
        <dbReference type="EMBL" id="KAL2836540.1"/>
    </source>
</evidence>
<keyword evidence="1" id="KW-1133">Transmembrane helix</keyword>
<evidence type="ECO:0000256" key="1">
    <source>
        <dbReference type="SAM" id="Phobius"/>
    </source>
</evidence>
<evidence type="ECO:0000313" key="3">
    <source>
        <dbReference type="Proteomes" id="UP001610444"/>
    </source>
</evidence>
<name>A0ABR4J982_9EURO</name>
<reference evidence="2 3" key="1">
    <citation type="submission" date="2024-07" db="EMBL/GenBank/DDBJ databases">
        <title>Section-level genome sequencing and comparative genomics of Aspergillus sections Usti and Cavernicolus.</title>
        <authorList>
            <consortium name="Lawrence Berkeley National Laboratory"/>
            <person name="Nybo J.L."/>
            <person name="Vesth T.C."/>
            <person name="Theobald S."/>
            <person name="Frisvad J.C."/>
            <person name="Larsen T.O."/>
            <person name="Kjaerboelling I."/>
            <person name="Rothschild-Mancinelli K."/>
            <person name="Lyhne E.K."/>
            <person name="Kogle M.E."/>
            <person name="Barry K."/>
            <person name="Clum A."/>
            <person name="Na H."/>
            <person name="Ledsgaard L."/>
            <person name="Lin J."/>
            <person name="Lipzen A."/>
            <person name="Kuo A."/>
            <person name="Riley R."/>
            <person name="Mondo S."/>
            <person name="LaButti K."/>
            <person name="Haridas S."/>
            <person name="Pangalinan J."/>
            <person name="Salamov A.A."/>
            <person name="Simmons B.A."/>
            <person name="Magnuson J.K."/>
            <person name="Chen J."/>
            <person name="Drula E."/>
            <person name="Henrissat B."/>
            <person name="Wiebenga A."/>
            <person name="Lubbers R.J."/>
            <person name="Gomes A.C."/>
            <person name="Macurrencykelacurrency M.R."/>
            <person name="Stajich J."/>
            <person name="Grigoriev I.V."/>
            <person name="Mortensen U.H."/>
            <person name="De vries R.P."/>
            <person name="Baker S.E."/>
            <person name="Andersen M.R."/>
        </authorList>
    </citation>
    <scope>NUCLEOTIDE SEQUENCE [LARGE SCALE GENOMIC DNA]</scope>
    <source>
        <strain evidence="2 3">CBS 756.74</strain>
    </source>
</reference>
<dbReference type="Proteomes" id="UP001610444">
    <property type="component" value="Unassembled WGS sequence"/>
</dbReference>
<protein>
    <submittedName>
        <fullName evidence="2">Uncharacterized protein</fullName>
    </submittedName>
</protein>
<dbReference type="GeneID" id="98164186"/>
<keyword evidence="3" id="KW-1185">Reference proteome</keyword>
<organism evidence="2 3">
    <name type="scientific">Aspergillus pseudodeflectus</name>
    <dbReference type="NCBI Taxonomy" id="176178"/>
    <lineage>
        <taxon>Eukaryota</taxon>
        <taxon>Fungi</taxon>
        <taxon>Dikarya</taxon>
        <taxon>Ascomycota</taxon>
        <taxon>Pezizomycotina</taxon>
        <taxon>Eurotiomycetes</taxon>
        <taxon>Eurotiomycetidae</taxon>
        <taxon>Eurotiales</taxon>
        <taxon>Aspergillaceae</taxon>
        <taxon>Aspergillus</taxon>
        <taxon>Aspergillus subgen. Nidulantes</taxon>
    </lineage>
</organism>
<sequence length="74" mass="8210">MKHSGSGRIIYQGLLQVCTSICSANGIGDYLFVPHSGIGMYCLLLSGILMSLLREYRTYVIPCILHIIYRLCAV</sequence>
<feature type="transmembrane region" description="Helical" evidence="1">
    <location>
        <begin position="33"/>
        <end position="53"/>
    </location>
</feature>
<gene>
    <name evidence="2" type="ORF">BJX68DRAFT_35581</name>
</gene>
<keyword evidence="1" id="KW-0472">Membrane</keyword>
<keyword evidence="1" id="KW-0812">Transmembrane</keyword>
<proteinExistence type="predicted"/>
<comment type="caution">
    <text evidence="2">The sequence shown here is derived from an EMBL/GenBank/DDBJ whole genome shotgun (WGS) entry which is preliminary data.</text>
</comment>
<dbReference type="EMBL" id="JBFXLR010000113">
    <property type="protein sequence ID" value="KAL2836540.1"/>
    <property type="molecule type" value="Genomic_DNA"/>
</dbReference>
<dbReference type="RefSeq" id="XP_070892126.1">
    <property type="nucleotide sequence ID" value="XM_071049022.1"/>
</dbReference>
<accession>A0ABR4J982</accession>